<dbReference type="AlphaFoldDB" id="A0A0M7B6K7"/>
<sequence length="196" mass="20499">MIRFALVVTLLASPGLALAQDAAGQHGGMRHVPGMSRGGHGMNADALPAELMEGGQSAFAAIQEIVAQLMADPETDWSRVDIEALRQHLIDMDNVTLRARVRVEEIDGGARFEATSADAGVTSSIRAMVSSHAATMDGVEGWTMQAAEIPGGAALVVTGADPDRFRALGFIGVMTVGMHHQAHHLALAAGQNPHAH</sequence>
<name>A0A0M7B6K7_9RHOB</name>
<dbReference type="OrthoDB" id="1524152at2"/>
<dbReference type="Proteomes" id="UP000049455">
    <property type="component" value="Unassembled WGS sequence"/>
</dbReference>
<evidence type="ECO:0000256" key="1">
    <source>
        <dbReference type="SAM" id="SignalP"/>
    </source>
</evidence>
<protein>
    <submittedName>
        <fullName evidence="2">Uncharacterized protein</fullName>
    </submittedName>
</protein>
<dbReference type="STRING" id="313367.JSE7799_00383"/>
<accession>A0A0M7B6K7</accession>
<dbReference type="EMBL" id="CYPR01000019">
    <property type="protein sequence ID" value="CUH17272.1"/>
    <property type="molecule type" value="Genomic_DNA"/>
</dbReference>
<dbReference type="RefSeq" id="WP_055662092.1">
    <property type="nucleotide sequence ID" value="NZ_CYPR01000019.1"/>
</dbReference>
<feature type="signal peptide" evidence="1">
    <location>
        <begin position="1"/>
        <end position="19"/>
    </location>
</feature>
<evidence type="ECO:0000313" key="2">
    <source>
        <dbReference type="EMBL" id="CUH17272.1"/>
    </source>
</evidence>
<reference evidence="2" key="1">
    <citation type="submission" date="2015-09" db="EMBL/GenBank/DDBJ databases">
        <authorList>
            <person name="Jackson K.R."/>
            <person name="Lunt B.L."/>
            <person name="Fisher J.N.B."/>
            <person name="Gardner A.V."/>
            <person name="Bailey M.E."/>
            <person name="Deus L.M."/>
            <person name="Earl A.S."/>
            <person name="Gibby P.D."/>
            <person name="Hartmann K.A."/>
            <person name="Liu J.E."/>
            <person name="Manci A.M."/>
            <person name="Nielsen D.A."/>
            <person name="Solomon M.B."/>
            <person name="Breakwell D.P."/>
            <person name="Burnett S.H."/>
            <person name="Grose J.H."/>
        </authorList>
    </citation>
    <scope>NUCLEOTIDE SEQUENCE [LARGE SCALE GENOMIC DNA]</scope>
    <source>
        <strain evidence="2">CECT 7799</strain>
    </source>
</reference>
<keyword evidence="1" id="KW-0732">Signal</keyword>
<proteinExistence type="predicted"/>
<evidence type="ECO:0000313" key="3">
    <source>
        <dbReference type="Proteomes" id="UP000049455"/>
    </source>
</evidence>
<organism evidence="2 3">
    <name type="scientific">Jannaschia seosinensis</name>
    <dbReference type="NCBI Taxonomy" id="313367"/>
    <lineage>
        <taxon>Bacteria</taxon>
        <taxon>Pseudomonadati</taxon>
        <taxon>Pseudomonadota</taxon>
        <taxon>Alphaproteobacteria</taxon>
        <taxon>Rhodobacterales</taxon>
        <taxon>Roseobacteraceae</taxon>
        <taxon>Jannaschia</taxon>
    </lineage>
</organism>
<feature type="chain" id="PRO_5005809750" evidence="1">
    <location>
        <begin position="20"/>
        <end position="196"/>
    </location>
</feature>
<keyword evidence="3" id="KW-1185">Reference proteome</keyword>
<gene>
    <name evidence="2" type="ORF">JSE7799_00383</name>
</gene>